<evidence type="ECO:0000256" key="15">
    <source>
        <dbReference type="ARBA" id="ARBA00081350"/>
    </source>
</evidence>
<evidence type="ECO:0000256" key="1">
    <source>
        <dbReference type="ARBA" id="ARBA00013081"/>
    </source>
</evidence>
<dbReference type="CDD" id="cd00130">
    <property type="entry name" value="PAS"/>
    <property type="match status" value="1"/>
</dbReference>
<dbReference type="PANTHER" id="PTHR43156:SF2">
    <property type="entry name" value="STAGE II SPORULATION PROTEIN E"/>
    <property type="match status" value="1"/>
</dbReference>
<dbReference type="InterPro" id="IPR036890">
    <property type="entry name" value="HATPase_C_sf"/>
</dbReference>
<name>A0A918E1X5_9ACTN</name>
<dbReference type="FunFam" id="3.30.565.10:FF:000028">
    <property type="entry name" value="PAS sensor protein"/>
    <property type="match status" value="1"/>
</dbReference>
<dbReference type="SMART" id="SM00065">
    <property type="entry name" value="GAF"/>
    <property type="match status" value="1"/>
</dbReference>
<dbReference type="EMBL" id="BMMS01000034">
    <property type="protein sequence ID" value="GGO97708.1"/>
    <property type="molecule type" value="Genomic_DNA"/>
</dbReference>
<evidence type="ECO:0000256" key="6">
    <source>
        <dbReference type="ARBA" id="ARBA00022777"/>
    </source>
</evidence>
<dbReference type="SMART" id="SM00331">
    <property type="entry name" value="PP2C_SIG"/>
    <property type="match status" value="1"/>
</dbReference>
<dbReference type="InterPro" id="IPR003018">
    <property type="entry name" value="GAF"/>
</dbReference>
<keyword evidence="8" id="KW-0067">ATP-binding</keyword>
<protein>
    <recommendedName>
        <fullName evidence="1">protein-serine/threonine phosphatase</fullName>
        <ecNumber evidence="1">3.1.3.16</ecNumber>
    </recommendedName>
    <alternativeName>
        <fullName evidence="15">Protein-serine/threonine phosphatase</fullName>
    </alternativeName>
    <alternativeName>
        <fullName evidence="14">Serine/threonine-protein kinase</fullName>
    </alternativeName>
</protein>
<dbReference type="CDD" id="cd16936">
    <property type="entry name" value="HATPase_RsbW-like"/>
    <property type="match status" value="1"/>
</dbReference>
<dbReference type="SUPFAM" id="SSF55781">
    <property type="entry name" value="GAF domain-like"/>
    <property type="match status" value="1"/>
</dbReference>
<evidence type="ECO:0000256" key="3">
    <source>
        <dbReference type="ARBA" id="ARBA00022679"/>
    </source>
</evidence>
<gene>
    <name evidence="18" type="ORF">GCM10012280_60160</name>
</gene>
<reference evidence="18" key="1">
    <citation type="journal article" date="2014" name="Int. J. Syst. Evol. Microbiol.">
        <title>Complete genome sequence of Corynebacterium casei LMG S-19264T (=DSM 44701T), isolated from a smear-ripened cheese.</title>
        <authorList>
            <consortium name="US DOE Joint Genome Institute (JGI-PGF)"/>
            <person name="Walter F."/>
            <person name="Albersmeier A."/>
            <person name="Kalinowski J."/>
            <person name="Ruckert C."/>
        </authorList>
    </citation>
    <scope>NUCLEOTIDE SEQUENCE</scope>
    <source>
        <strain evidence="18">CGMCC 4.7201</strain>
    </source>
</reference>
<evidence type="ECO:0000256" key="8">
    <source>
        <dbReference type="ARBA" id="ARBA00022840"/>
    </source>
</evidence>
<evidence type="ECO:0000256" key="2">
    <source>
        <dbReference type="ARBA" id="ARBA00022553"/>
    </source>
</evidence>
<keyword evidence="3" id="KW-0808">Transferase</keyword>
<evidence type="ECO:0000256" key="9">
    <source>
        <dbReference type="ARBA" id="ARBA00022842"/>
    </source>
</evidence>
<dbReference type="Gene3D" id="3.60.40.10">
    <property type="entry name" value="PPM-type phosphatase domain"/>
    <property type="match status" value="1"/>
</dbReference>
<dbReference type="InterPro" id="IPR000014">
    <property type="entry name" value="PAS"/>
</dbReference>
<dbReference type="Pfam" id="PF00989">
    <property type="entry name" value="PAS"/>
    <property type="match status" value="1"/>
</dbReference>
<sequence>MTDAVGAHDASSRHARRNAGLQPASAPASYTATGTLLDTLRVAVVMLDTSGRIVLWSPPAEEMLGWAGEHVVGRRVGAFLDTRDPADGFAQGKQVRAATVPVPGAGERILAQLLRIGRWNGILPLRHRDGRTVQVEARASLLVDGDGKPFVLASFAETSTVRTVEHDLAVLDSLFDTSPLGVGVFDTQLRFVRVNEALARMNNLPMEAHLGRTVKEILDEPTAQELTILQQNVLRTGVPVVDLTTLASGGGGYRSVSYHRLEDRSGKVLGISCTVMDATDRHAAAANVERARHRLVLLNDIGARLAVHLEVPRMAQELAEAVVPRFSDYAGVILLQDVVRGGDLPRTPHTRFTPLVQLGAAAAEDSIAAERMLGLGERMAFSEESIFECVLHTGLPQLVDSREALADTTFPGDPRVQIAMDLGIHSLMVLPLRARGIVLGLLVISRAGSREPFDRDDLQLAMEIADRAGGSLDNARLYAREREGALMLQRSLLPQTVPKPLGVQLAFRYVPGSSGTEVGGDWFDVIALAGGRVAFVVGDVMGHGLRAAATMGRLSTAVRTLAQLDLPPAKLLSHINDLADDLAHGPDEPLMATCVYAVYDPATRKVCVAKAGHVPPLIVEPGLNGKVRQVEMPSGAPLGVGGVDFEGVEFEVSDGAVLVLYSDGLVENRGEDISAGIDRLIGVLNRRHADLEDACDDILARLEPGHEPDDVAVVMARLGGLPQGTASAWTFTADPTVVSRARRLVRQTLREWELTALDDTTVLLVSELITNSLRYARGPIGLRMVRGSSLLVEVSDPLPDPPLERLVDTTDEGGRGLQLVAHSSRRWGTRHTPNGKVVWFELALPGS</sequence>
<dbReference type="GO" id="GO:0005524">
    <property type="term" value="F:ATP binding"/>
    <property type="evidence" value="ECO:0007669"/>
    <property type="project" value="UniProtKB-KW"/>
</dbReference>
<dbReference type="AlphaFoldDB" id="A0A918E1X5"/>
<dbReference type="InterPro" id="IPR013767">
    <property type="entry name" value="PAS_fold"/>
</dbReference>
<keyword evidence="4" id="KW-0479">Metal-binding</keyword>
<dbReference type="InterPro" id="IPR001932">
    <property type="entry name" value="PPM-type_phosphatase-like_dom"/>
</dbReference>
<dbReference type="SMART" id="SM00091">
    <property type="entry name" value="PAS"/>
    <property type="match status" value="2"/>
</dbReference>
<keyword evidence="11" id="KW-0464">Manganese</keyword>
<feature type="domain" description="PAS" evidence="17">
    <location>
        <begin position="29"/>
        <end position="87"/>
    </location>
</feature>
<evidence type="ECO:0000256" key="13">
    <source>
        <dbReference type="ARBA" id="ARBA00056274"/>
    </source>
</evidence>
<dbReference type="InterPro" id="IPR029016">
    <property type="entry name" value="GAF-like_dom_sf"/>
</dbReference>
<evidence type="ECO:0000256" key="14">
    <source>
        <dbReference type="ARBA" id="ARBA00075117"/>
    </source>
</evidence>
<dbReference type="GO" id="GO:0004722">
    <property type="term" value="F:protein serine/threonine phosphatase activity"/>
    <property type="evidence" value="ECO:0007669"/>
    <property type="project" value="UniProtKB-EC"/>
</dbReference>
<proteinExistence type="predicted"/>
<dbReference type="InterPro" id="IPR036457">
    <property type="entry name" value="PPM-type-like_dom_sf"/>
</dbReference>
<dbReference type="InterPro" id="IPR052016">
    <property type="entry name" value="Bact_Sigma-Reg"/>
</dbReference>
<keyword evidence="7" id="KW-0378">Hydrolase</keyword>
<dbReference type="Pfam" id="PF13581">
    <property type="entry name" value="HATPase_c_2"/>
    <property type="match status" value="1"/>
</dbReference>
<dbReference type="GO" id="GO:0016301">
    <property type="term" value="F:kinase activity"/>
    <property type="evidence" value="ECO:0007669"/>
    <property type="project" value="UniProtKB-KW"/>
</dbReference>
<evidence type="ECO:0000259" key="17">
    <source>
        <dbReference type="PROSITE" id="PS50112"/>
    </source>
</evidence>
<dbReference type="NCBIfam" id="TIGR00229">
    <property type="entry name" value="sensory_box"/>
    <property type="match status" value="2"/>
</dbReference>
<keyword evidence="6" id="KW-0418">Kinase</keyword>
<keyword evidence="10" id="KW-0904">Protein phosphatase</keyword>
<evidence type="ECO:0000256" key="7">
    <source>
        <dbReference type="ARBA" id="ARBA00022801"/>
    </source>
</evidence>
<comment type="catalytic activity">
    <reaction evidence="12">
        <text>O-phospho-L-seryl-[protein] + H2O = L-seryl-[protein] + phosphate</text>
        <dbReference type="Rhea" id="RHEA:20629"/>
        <dbReference type="Rhea" id="RHEA-COMP:9863"/>
        <dbReference type="Rhea" id="RHEA-COMP:11604"/>
        <dbReference type="ChEBI" id="CHEBI:15377"/>
        <dbReference type="ChEBI" id="CHEBI:29999"/>
        <dbReference type="ChEBI" id="CHEBI:43474"/>
        <dbReference type="ChEBI" id="CHEBI:83421"/>
        <dbReference type="EC" id="3.1.3.16"/>
    </reaction>
</comment>
<accession>A0A918E1X5</accession>
<dbReference type="PROSITE" id="PS50112">
    <property type="entry name" value="PAS"/>
    <property type="match status" value="1"/>
</dbReference>
<keyword evidence="19" id="KW-1185">Reference proteome</keyword>
<keyword evidence="5" id="KW-0547">Nucleotide-binding</keyword>
<evidence type="ECO:0000256" key="12">
    <source>
        <dbReference type="ARBA" id="ARBA00047761"/>
    </source>
</evidence>
<dbReference type="SUPFAM" id="SSF81606">
    <property type="entry name" value="PP2C-like"/>
    <property type="match status" value="1"/>
</dbReference>
<dbReference type="FunFam" id="3.60.40.10:FF:000005">
    <property type="entry name" value="Serine/threonine protein phosphatase"/>
    <property type="match status" value="1"/>
</dbReference>
<keyword evidence="9" id="KW-0460">Magnesium</keyword>
<dbReference type="Pfam" id="PF08448">
    <property type="entry name" value="PAS_4"/>
    <property type="match status" value="1"/>
</dbReference>
<keyword evidence="2" id="KW-0597">Phosphoprotein</keyword>
<dbReference type="Gene3D" id="3.30.450.40">
    <property type="match status" value="1"/>
</dbReference>
<comment type="caution">
    <text evidence="18">The sequence shown here is derived from an EMBL/GenBank/DDBJ whole genome shotgun (WGS) entry which is preliminary data.</text>
</comment>
<dbReference type="InterPro" id="IPR013656">
    <property type="entry name" value="PAS_4"/>
</dbReference>
<dbReference type="Proteomes" id="UP000641932">
    <property type="component" value="Unassembled WGS sequence"/>
</dbReference>
<comment type="function">
    <text evidence="13">Primarily acts as an independent SigF regulator that is sensitive to the osmosensory signal, mediating the cross talk of PknD with the SigF regulon. Possesses both phosphatase and kinase activities. The kinase domain functions as a classic anti-sigma factor-like kinase to phosphorylate the anti-anti-sigma factor domain at the canonical regulatory site, and the phosphatase domain antagonizes this activity.</text>
</comment>
<evidence type="ECO:0000313" key="19">
    <source>
        <dbReference type="Proteomes" id="UP000641932"/>
    </source>
</evidence>
<feature type="region of interest" description="Disordered" evidence="16">
    <location>
        <begin position="1"/>
        <end position="27"/>
    </location>
</feature>
<dbReference type="SUPFAM" id="SSF55785">
    <property type="entry name" value="PYP-like sensor domain (PAS domain)"/>
    <property type="match status" value="2"/>
</dbReference>
<evidence type="ECO:0000256" key="10">
    <source>
        <dbReference type="ARBA" id="ARBA00022912"/>
    </source>
</evidence>
<dbReference type="Pfam" id="PF01590">
    <property type="entry name" value="GAF"/>
    <property type="match status" value="1"/>
</dbReference>
<dbReference type="EC" id="3.1.3.16" evidence="1"/>
<reference evidence="18" key="2">
    <citation type="submission" date="2020-09" db="EMBL/GenBank/DDBJ databases">
        <authorList>
            <person name="Sun Q."/>
            <person name="Zhou Y."/>
        </authorList>
    </citation>
    <scope>NUCLEOTIDE SEQUENCE</scope>
    <source>
        <strain evidence="18">CGMCC 4.7201</strain>
    </source>
</reference>
<dbReference type="RefSeq" id="WP_229698865.1">
    <property type="nucleotide sequence ID" value="NZ_BMMS01000034.1"/>
</dbReference>
<dbReference type="GO" id="GO:0006355">
    <property type="term" value="P:regulation of DNA-templated transcription"/>
    <property type="evidence" value="ECO:0007669"/>
    <property type="project" value="InterPro"/>
</dbReference>
<evidence type="ECO:0000256" key="4">
    <source>
        <dbReference type="ARBA" id="ARBA00022723"/>
    </source>
</evidence>
<dbReference type="GO" id="GO:0046872">
    <property type="term" value="F:metal ion binding"/>
    <property type="evidence" value="ECO:0007669"/>
    <property type="project" value="UniProtKB-KW"/>
</dbReference>
<dbReference type="Gene3D" id="3.30.565.10">
    <property type="entry name" value="Histidine kinase-like ATPase, C-terminal domain"/>
    <property type="match status" value="1"/>
</dbReference>
<dbReference type="Pfam" id="PF07228">
    <property type="entry name" value="SpoIIE"/>
    <property type="match status" value="1"/>
</dbReference>
<evidence type="ECO:0000256" key="11">
    <source>
        <dbReference type="ARBA" id="ARBA00023211"/>
    </source>
</evidence>
<evidence type="ECO:0000313" key="18">
    <source>
        <dbReference type="EMBL" id="GGO97708.1"/>
    </source>
</evidence>
<evidence type="ECO:0000256" key="16">
    <source>
        <dbReference type="SAM" id="MobiDB-lite"/>
    </source>
</evidence>
<dbReference type="InterPro" id="IPR035965">
    <property type="entry name" value="PAS-like_dom_sf"/>
</dbReference>
<dbReference type="Gene3D" id="3.30.450.20">
    <property type="entry name" value="PAS domain"/>
    <property type="match status" value="2"/>
</dbReference>
<evidence type="ECO:0000256" key="5">
    <source>
        <dbReference type="ARBA" id="ARBA00022741"/>
    </source>
</evidence>
<dbReference type="PANTHER" id="PTHR43156">
    <property type="entry name" value="STAGE II SPORULATION PROTEIN E-RELATED"/>
    <property type="match status" value="1"/>
</dbReference>
<dbReference type="InterPro" id="IPR003594">
    <property type="entry name" value="HATPase_dom"/>
</dbReference>
<organism evidence="18 19">
    <name type="scientific">Wenjunlia tyrosinilytica</name>
    <dbReference type="NCBI Taxonomy" id="1544741"/>
    <lineage>
        <taxon>Bacteria</taxon>
        <taxon>Bacillati</taxon>
        <taxon>Actinomycetota</taxon>
        <taxon>Actinomycetes</taxon>
        <taxon>Kitasatosporales</taxon>
        <taxon>Streptomycetaceae</taxon>
        <taxon>Wenjunlia</taxon>
    </lineage>
</organism>